<dbReference type="Pfam" id="PF01625">
    <property type="entry name" value="PMSR"/>
    <property type="match status" value="1"/>
</dbReference>
<dbReference type="EC" id="1.8.4.11" evidence="4"/>
<proteinExistence type="inferred from homology"/>
<comment type="catalytic activity">
    <reaction evidence="2 4">
        <text>L-methionyl-[protein] + [thioredoxin]-disulfide + H2O = L-methionyl-(S)-S-oxide-[protein] + [thioredoxin]-dithiol</text>
        <dbReference type="Rhea" id="RHEA:14217"/>
        <dbReference type="Rhea" id="RHEA-COMP:10698"/>
        <dbReference type="Rhea" id="RHEA-COMP:10700"/>
        <dbReference type="Rhea" id="RHEA-COMP:12313"/>
        <dbReference type="Rhea" id="RHEA-COMP:12315"/>
        <dbReference type="ChEBI" id="CHEBI:15377"/>
        <dbReference type="ChEBI" id="CHEBI:16044"/>
        <dbReference type="ChEBI" id="CHEBI:29950"/>
        <dbReference type="ChEBI" id="CHEBI:44120"/>
        <dbReference type="ChEBI" id="CHEBI:50058"/>
        <dbReference type="EC" id="1.8.4.11"/>
    </reaction>
</comment>
<dbReference type="RefSeq" id="WP_128411926.1">
    <property type="nucleotide sequence ID" value="NZ_SBHX01000068.1"/>
</dbReference>
<dbReference type="PANTHER" id="PTHR43774:SF1">
    <property type="entry name" value="PEPTIDE METHIONINE SULFOXIDE REDUCTASE MSRA 2"/>
    <property type="match status" value="1"/>
</dbReference>
<dbReference type="SUPFAM" id="SSF55068">
    <property type="entry name" value="Peptide methionine sulfoxide reductase"/>
    <property type="match status" value="1"/>
</dbReference>
<dbReference type="PANTHER" id="PTHR43774">
    <property type="entry name" value="PEPTIDE METHIONINE SULFOXIDE REDUCTASE"/>
    <property type="match status" value="1"/>
</dbReference>
<evidence type="ECO:0000313" key="8">
    <source>
        <dbReference type="Proteomes" id="UP000283817"/>
    </source>
</evidence>
<dbReference type="Proteomes" id="UP000283817">
    <property type="component" value="Unassembled WGS sequence"/>
</dbReference>
<keyword evidence="5" id="KW-0472">Membrane</keyword>
<protein>
    <recommendedName>
        <fullName evidence="4">Peptide methionine sulfoxide reductase MsrA</fullName>
        <shortName evidence="4">Protein-methionine-S-oxide reductase</shortName>
        <ecNumber evidence="4">1.8.4.11</ecNumber>
    </recommendedName>
    <alternativeName>
        <fullName evidence="4">Peptide-methionine (S)-S-oxide reductase</fullName>
        <shortName evidence="4">Peptide Met(O) reductase</shortName>
    </alternativeName>
</protein>
<evidence type="ECO:0000259" key="6">
    <source>
        <dbReference type="Pfam" id="PF01625"/>
    </source>
</evidence>
<gene>
    <name evidence="4 7" type="primary">msrA</name>
    <name evidence="7" type="ORF">EHI47_28025</name>
</gene>
<keyword evidence="5" id="KW-0812">Transmembrane</keyword>
<evidence type="ECO:0000256" key="4">
    <source>
        <dbReference type="HAMAP-Rule" id="MF_01401"/>
    </source>
</evidence>
<dbReference type="GO" id="GO:0033744">
    <property type="term" value="F:L-methionine:thioredoxin-disulfide S-oxidoreductase activity"/>
    <property type="evidence" value="ECO:0007669"/>
    <property type="project" value="RHEA"/>
</dbReference>
<keyword evidence="5" id="KW-1133">Transmembrane helix</keyword>
<dbReference type="EMBL" id="SBHX01000068">
    <property type="protein sequence ID" value="RWX24536.1"/>
    <property type="molecule type" value="Genomic_DNA"/>
</dbReference>
<sequence>MLNSLVNRAGELRPLLIAGVFVGVFCAGWFVDGPSAAEQPKVLPPPLSDVLDKAATQTAVFAGGCFWGTQGVFQHVNGVLATTAGYAGGTKETAVYEITETGATDHAEAVQIVFDPHKVSYGTLLQVFFSVAHDPTQLNRQGADVGTQYRSAIFPQTAEQASVAEKYIKQLDGTHSLGSPIVTKIESDKAFYRAEDYHQDYLVNNPTQSYIAFVEQPKVDALRQLFPSLWRETPLLTTDQRG</sequence>
<dbReference type="Gene3D" id="3.30.1060.10">
    <property type="entry name" value="Peptide methionine sulphoxide reductase MsrA"/>
    <property type="match status" value="1"/>
</dbReference>
<evidence type="ECO:0000256" key="1">
    <source>
        <dbReference type="ARBA" id="ARBA00023002"/>
    </source>
</evidence>
<accession>A0A444HPT4</accession>
<comment type="catalytic activity">
    <reaction evidence="3 4">
        <text>[thioredoxin]-disulfide + L-methionine + H2O = L-methionine (S)-S-oxide + [thioredoxin]-dithiol</text>
        <dbReference type="Rhea" id="RHEA:19993"/>
        <dbReference type="Rhea" id="RHEA-COMP:10698"/>
        <dbReference type="Rhea" id="RHEA-COMP:10700"/>
        <dbReference type="ChEBI" id="CHEBI:15377"/>
        <dbReference type="ChEBI" id="CHEBI:29950"/>
        <dbReference type="ChEBI" id="CHEBI:50058"/>
        <dbReference type="ChEBI" id="CHEBI:57844"/>
        <dbReference type="ChEBI" id="CHEBI:58772"/>
        <dbReference type="EC" id="1.8.4.11"/>
    </reaction>
</comment>
<comment type="caution">
    <text evidence="7">The sequence shown here is derived from an EMBL/GenBank/DDBJ whole genome shotgun (WGS) entry which is preliminary data.</text>
</comment>
<feature type="active site" evidence="4">
    <location>
        <position position="65"/>
    </location>
</feature>
<evidence type="ECO:0000256" key="2">
    <source>
        <dbReference type="ARBA" id="ARBA00047806"/>
    </source>
</evidence>
<feature type="domain" description="Peptide methionine sulphoxide reductase MsrA" evidence="6">
    <location>
        <begin position="58"/>
        <end position="210"/>
    </location>
</feature>
<comment type="similarity">
    <text evidence="4">Belongs to the MsrA Met sulfoxide reductase family.</text>
</comment>
<evidence type="ECO:0000256" key="5">
    <source>
        <dbReference type="SAM" id="Phobius"/>
    </source>
</evidence>
<name>A0A444HPT4_RHILE</name>
<feature type="transmembrane region" description="Helical" evidence="5">
    <location>
        <begin position="12"/>
        <end position="31"/>
    </location>
</feature>
<dbReference type="GO" id="GO:0008113">
    <property type="term" value="F:peptide-methionine (S)-S-oxide reductase activity"/>
    <property type="evidence" value="ECO:0007669"/>
    <property type="project" value="UniProtKB-UniRule"/>
</dbReference>
<evidence type="ECO:0000313" key="7">
    <source>
        <dbReference type="EMBL" id="RWX24536.1"/>
    </source>
</evidence>
<dbReference type="InterPro" id="IPR002569">
    <property type="entry name" value="Met_Sox_Rdtase_MsrA_dom"/>
</dbReference>
<dbReference type="AlphaFoldDB" id="A0A444HPT4"/>
<reference evidence="7 8" key="1">
    <citation type="submission" date="2019-01" db="EMBL/GenBank/DDBJ databases">
        <title>RHIZO-ID as a novel technology for direct rhizobia identification.</title>
        <authorList>
            <person name="De Meyer S.E."/>
        </authorList>
    </citation>
    <scope>NUCLEOTIDE SEQUENCE [LARGE SCALE GENOMIC DNA]</scope>
    <source>
        <strain evidence="7 8">WSM448</strain>
    </source>
</reference>
<dbReference type="NCBIfam" id="TIGR00401">
    <property type="entry name" value="msrA"/>
    <property type="match status" value="1"/>
</dbReference>
<organism evidence="7 8">
    <name type="scientific">Rhizobium leguminosarum</name>
    <dbReference type="NCBI Taxonomy" id="384"/>
    <lineage>
        <taxon>Bacteria</taxon>
        <taxon>Pseudomonadati</taxon>
        <taxon>Pseudomonadota</taxon>
        <taxon>Alphaproteobacteria</taxon>
        <taxon>Hyphomicrobiales</taxon>
        <taxon>Rhizobiaceae</taxon>
        <taxon>Rhizobium/Agrobacterium group</taxon>
        <taxon>Rhizobium</taxon>
    </lineage>
</organism>
<dbReference type="InterPro" id="IPR036509">
    <property type="entry name" value="Met_Sox_Rdtase_MsrA_sf"/>
</dbReference>
<comment type="function">
    <text evidence="4">Has an important function as a repair enzyme for proteins that have been inactivated by oxidation. Catalyzes the reversible oxidation-reduction of methionine sulfoxide in proteins to methionine.</text>
</comment>
<dbReference type="HAMAP" id="MF_01401">
    <property type="entry name" value="MsrA"/>
    <property type="match status" value="1"/>
</dbReference>
<evidence type="ECO:0000256" key="3">
    <source>
        <dbReference type="ARBA" id="ARBA00048782"/>
    </source>
</evidence>
<keyword evidence="1 4" id="KW-0560">Oxidoreductase</keyword>